<protein>
    <recommendedName>
        <fullName evidence="4">MASE1 domain-containing protein</fullName>
    </recommendedName>
</protein>
<proteinExistence type="predicted"/>
<organism evidence="2 3">
    <name type="scientific">Marinobacter halodurans</name>
    <dbReference type="NCBI Taxonomy" id="2528979"/>
    <lineage>
        <taxon>Bacteria</taxon>
        <taxon>Pseudomonadati</taxon>
        <taxon>Pseudomonadota</taxon>
        <taxon>Gammaproteobacteria</taxon>
        <taxon>Pseudomonadales</taxon>
        <taxon>Marinobacteraceae</taxon>
        <taxon>Marinobacter</taxon>
    </lineage>
</organism>
<feature type="transmembrane region" description="Helical" evidence="1">
    <location>
        <begin position="90"/>
        <end position="109"/>
    </location>
</feature>
<accession>A0ABY1ZT40</accession>
<name>A0ABY1ZT40_9GAMM</name>
<comment type="caution">
    <text evidence="2">The sequence shown here is derived from an EMBL/GenBank/DDBJ whole genome shotgun (WGS) entry which is preliminary data.</text>
</comment>
<dbReference type="RefSeq" id="WP_131478249.1">
    <property type="nucleotide sequence ID" value="NZ_SJDL01000001.1"/>
</dbReference>
<evidence type="ECO:0008006" key="4">
    <source>
        <dbReference type="Google" id="ProtNLM"/>
    </source>
</evidence>
<evidence type="ECO:0000313" key="2">
    <source>
        <dbReference type="EMBL" id="TBW59627.1"/>
    </source>
</evidence>
<keyword evidence="1" id="KW-0812">Transmembrane</keyword>
<keyword evidence="1" id="KW-1133">Transmembrane helix</keyword>
<dbReference type="Proteomes" id="UP000313645">
    <property type="component" value="Unassembled WGS sequence"/>
</dbReference>
<feature type="transmembrane region" description="Helical" evidence="1">
    <location>
        <begin position="60"/>
        <end position="78"/>
    </location>
</feature>
<keyword evidence="3" id="KW-1185">Reference proteome</keyword>
<gene>
    <name evidence="2" type="ORF">EZI54_01360</name>
</gene>
<dbReference type="EMBL" id="SJDL01000001">
    <property type="protein sequence ID" value="TBW59627.1"/>
    <property type="molecule type" value="Genomic_DNA"/>
</dbReference>
<evidence type="ECO:0000313" key="3">
    <source>
        <dbReference type="Proteomes" id="UP000313645"/>
    </source>
</evidence>
<reference evidence="2 3" key="1">
    <citation type="submission" date="2019-02" db="EMBL/GenBank/DDBJ databases">
        <title>Marinobacter halodurans sp. nov., a marine bacterium isolated from sea tidal flat.</title>
        <authorList>
            <person name="Yoo Y."/>
            <person name="Lee D.W."/>
            <person name="Kim B.S."/>
            <person name="Kim J.-J."/>
        </authorList>
    </citation>
    <scope>NUCLEOTIDE SEQUENCE [LARGE SCALE GENOMIC DNA]</scope>
    <source>
        <strain evidence="2 3">YJ-S3-2</strain>
    </source>
</reference>
<keyword evidence="1" id="KW-0472">Membrane</keyword>
<evidence type="ECO:0000256" key="1">
    <source>
        <dbReference type="SAM" id="Phobius"/>
    </source>
</evidence>
<sequence length="115" mass="12782">MSRFPLTPHRNARTIHPCLSVIGLALPAVVNHSSYRPVTFILPYLLPIIFMTWRYGMTWGFLFAGLATVAAIPGEYLANHNIEQPSRAGISTYLTFSAIVADLALARVFRQNHGN</sequence>